<evidence type="ECO:0000259" key="6">
    <source>
        <dbReference type="PROSITE" id="PS50112"/>
    </source>
</evidence>
<feature type="region of interest" description="Disordered" evidence="4">
    <location>
        <begin position="679"/>
        <end position="707"/>
    </location>
</feature>
<dbReference type="Gene3D" id="1.10.287.950">
    <property type="entry name" value="Methyl-accepting chemotaxis protein"/>
    <property type="match status" value="1"/>
</dbReference>
<feature type="domain" description="PAC" evidence="7">
    <location>
        <begin position="213"/>
        <end position="265"/>
    </location>
</feature>
<keyword evidence="3" id="KW-0807">Transducer</keyword>
<dbReference type="Proteomes" id="UP000640583">
    <property type="component" value="Unassembled WGS sequence"/>
</dbReference>
<dbReference type="PROSITE" id="PS50111">
    <property type="entry name" value="CHEMOTAXIS_TRANSDUC_2"/>
    <property type="match status" value="1"/>
</dbReference>
<dbReference type="PROSITE" id="PS50113">
    <property type="entry name" value="PAC"/>
    <property type="match status" value="3"/>
</dbReference>
<proteinExistence type="inferred from homology"/>
<dbReference type="InterPro" id="IPR000014">
    <property type="entry name" value="PAS"/>
</dbReference>
<dbReference type="CDD" id="cd11386">
    <property type="entry name" value="MCP_signal"/>
    <property type="match status" value="1"/>
</dbReference>
<comment type="caution">
    <text evidence="9">The sequence shown here is derived from an EMBL/GenBank/DDBJ whole genome shotgun (WGS) entry which is preliminary data.</text>
</comment>
<keyword evidence="1" id="KW-0145">Chemotaxis</keyword>
<dbReference type="InterPro" id="IPR001610">
    <property type="entry name" value="PAC"/>
</dbReference>
<evidence type="ECO:0000256" key="3">
    <source>
        <dbReference type="PROSITE-ProRule" id="PRU00284"/>
    </source>
</evidence>
<dbReference type="InterPro" id="IPR051310">
    <property type="entry name" value="MCP_chemotaxis"/>
</dbReference>
<dbReference type="AlphaFoldDB" id="A0A8J7IR31"/>
<evidence type="ECO:0000313" key="10">
    <source>
        <dbReference type="Proteomes" id="UP000640583"/>
    </source>
</evidence>
<feature type="domain" description="PAS" evidence="6">
    <location>
        <begin position="32"/>
        <end position="71"/>
    </location>
</feature>
<sequence length="707" mass="77100">MGFFRFNSGTGNQDAILENSALIAALNKAQAIIWFDLNGNVLDANDNFLQAMGYSLEEVKGEHHRIFVRPETADSPEYATFWAELRNGTLCSDTFERVRKNGAPIWIEASYNPILNTEGEVVKIVKFATDVTASRMAEQGATGQLNAISRSQAVIEFSPEGKILNANLNFEQAMGYSCDEIIGKHHSMFVMSEDAASAEYASFWKDLARGEFKAGEFRRKAQGGREVWLQASYNPITDLHGNVLKIVKFAADITAEKTFSADAQGQLSAISKSQAVIEFDLEGHILTANQNFLDALGYQLDEIQGQHHRMFVDPDYGNSDEYKTFWADLKQGKFMGGEFMRLTRSGKPIWIQATYNPIFDASGNPYKVVKFATDITQRVRVVETIAHSLQKLSSGDLCIDMSDAFPHEFERIRQDFNAATSALLSAMKAIVENTSSIRGDVTQISSASANLATRTEKQAAALEETAAAVDELTASVLSATELAEAAKQMSMDTKSSAQKSAGVMNETRQAMEKISESSSKISRIIGVIDEISFQTNLLALNAGVEAARAGEAGLGFAVVAAEVRALAQRSSDAAQEIAELISASADEVKSGVELVGNANISISEVENLIITISERVEEISSSSREQSTTLKEINTAINQLDQVTQENAAMFEESNAATQNLSYAINTLAENTSAFQIDPHETDHMSGQWGDTSEMAEQSGIQQRLSS</sequence>
<dbReference type="SMART" id="SM00086">
    <property type="entry name" value="PAC"/>
    <property type="match status" value="3"/>
</dbReference>
<comment type="similarity">
    <text evidence="2">Belongs to the methyl-accepting chemotaxis (MCP) protein family.</text>
</comment>
<dbReference type="InterPro" id="IPR003660">
    <property type="entry name" value="HAMP_dom"/>
</dbReference>
<dbReference type="PROSITE" id="PS50885">
    <property type="entry name" value="HAMP"/>
    <property type="match status" value="1"/>
</dbReference>
<organism evidence="9 10">
    <name type="scientific">Halocynthiibacter styelae</name>
    <dbReference type="NCBI Taxonomy" id="2761955"/>
    <lineage>
        <taxon>Bacteria</taxon>
        <taxon>Pseudomonadati</taxon>
        <taxon>Pseudomonadota</taxon>
        <taxon>Alphaproteobacteria</taxon>
        <taxon>Rhodobacterales</taxon>
        <taxon>Paracoccaceae</taxon>
        <taxon>Halocynthiibacter</taxon>
    </lineage>
</organism>
<dbReference type="PANTHER" id="PTHR43531:SF11">
    <property type="entry name" value="METHYL-ACCEPTING CHEMOTAXIS PROTEIN 3"/>
    <property type="match status" value="1"/>
</dbReference>
<name>A0A8J7IR31_9RHOB</name>
<accession>A0A8J7IR31</accession>
<dbReference type="Gene3D" id="3.30.450.20">
    <property type="entry name" value="PAS domain"/>
    <property type="match status" value="3"/>
</dbReference>
<dbReference type="SUPFAM" id="SSF58104">
    <property type="entry name" value="Methyl-accepting chemotaxis protein (MCP) signaling domain"/>
    <property type="match status" value="1"/>
</dbReference>
<dbReference type="RefSeq" id="WP_228848690.1">
    <property type="nucleotide sequence ID" value="NZ_JADCKQ010000006.1"/>
</dbReference>
<dbReference type="InterPro" id="IPR000700">
    <property type="entry name" value="PAS-assoc_C"/>
</dbReference>
<evidence type="ECO:0000256" key="2">
    <source>
        <dbReference type="ARBA" id="ARBA00029447"/>
    </source>
</evidence>
<dbReference type="PROSITE" id="PS50112">
    <property type="entry name" value="PAS"/>
    <property type="match status" value="3"/>
</dbReference>
<dbReference type="InterPro" id="IPR013655">
    <property type="entry name" value="PAS_fold_3"/>
</dbReference>
<feature type="compositionally biased region" description="Polar residues" evidence="4">
    <location>
        <begin position="689"/>
        <end position="707"/>
    </location>
</feature>
<dbReference type="Pfam" id="PF00015">
    <property type="entry name" value="MCPsignal"/>
    <property type="match status" value="1"/>
</dbReference>
<dbReference type="InterPro" id="IPR004090">
    <property type="entry name" value="Chemotax_Me-accpt_rcpt"/>
</dbReference>
<feature type="domain" description="HAMP" evidence="8">
    <location>
        <begin position="376"/>
        <end position="428"/>
    </location>
</feature>
<dbReference type="GO" id="GO:0016020">
    <property type="term" value="C:membrane"/>
    <property type="evidence" value="ECO:0007669"/>
    <property type="project" value="InterPro"/>
</dbReference>
<dbReference type="PANTHER" id="PTHR43531">
    <property type="entry name" value="PROTEIN ICFG"/>
    <property type="match status" value="1"/>
</dbReference>
<dbReference type="GO" id="GO:0007165">
    <property type="term" value="P:signal transduction"/>
    <property type="evidence" value="ECO:0007669"/>
    <property type="project" value="UniProtKB-KW"/>
</dbReference>
<dbReference type="SUPFAM" id="SSF55785">
    <property type="entry name" value="PYP-like sensor domain (PAS domain)"/>
    <property type="match status" value="3"/>
</dbReference>
<dbReference type="InterPro" id="IPR004089">
    <property type="entry name" value="MCPsignal_dom"/>
</dbReference>
<evidence type="ECO:0000259" key="8">
    <source>
        <dbReference type="PROSITE" id="PS50885"/>
    </source>
</evidence>
<dbReference type="PRINTS" id="PR00260">
    <property type="entry name" value="CHEMTRNSDUCR"/>
</dbReference>
<dbReference type="EMBL" id="JADCKQ010000006">
    <property type="protein sequence ID" value="MBI1493881.1"/>
    <property type="molecule type" value="Genomic_DNA"/>
</dbReference>
<dbReference type="Pfam" id="PF13426">
    <property type="entry name" value="PAS_9"/>
    <property type="match status" value="1"/>
</dbReference>
<reference evidence="9" key="1">
    <citation type="submission" date="2020-10" db="EMBL/GenBank/DDBJ databases">
        <title>Paenihalocynthiibacter styelae gen. nov., sp. nov., isolated from stalked sea squirt Styela clava.</title>
        <authorList>
            <person name="Kim Y.-O."/>
            <person name="Yoon J.-H."/>
        </authorList>
    </citation>
    <scope>NUCLEOTIDE SEQUENCE</scope>
    <source>
        <strain evidence="9">MYP1-1</strain>
    </source>
</reference>
<feature type="domain" description="PAS" evidence="6">
    <location>
        <begin position="276"/>
        <end position="315"/>
    </location>
</feature>
<dbReference type="InterPro" id="IPR035965">
    <property type="entry name" value="PAS-like_dom_sf"/>
</dbReference>
<gene>
    <name evidence="9" type="ORF">H1D41_09565</name>
</gene>
<evidence type="ECO:0000256" key="4">
    <source>
        <dbReference type="SAM" id="MobiDB-lite"/>
    </source>
</evidence>
<evidence type="ECO:0000259" key="5">
    <source>
        <dbReference type="PROSITE" id="PS50111"/>
    </source>
</evidence>
<dbReference type="SMART" id="SM00283">
    <property type="entry name" value="MA"/>
    <property type="match status" value="1"/>
</dbReference>
<feature type="domain" description="PAC" evidence="7">
    <location>
        <begin position="91"/>
        <end position="143"/>
    </location>
</feature>
<dbReference type="GO" id="GO:0004888">
    <property type="term" value="F:transmembrane signaling receptor activity"/>
    <property type="evidence" value="ECO:0007669"/>
    <property type="project" value="InterPro"/>
</dbReference>
<dbReference type="CDD" id="cd00130">
    <property type="entry name" value="PAS"/>
    <property type="match status" value="3"/>
</dbReference>
<feature type="domain" description="PAC" evidence="7">
    <location>
        <begin position="335"/>
        <end position="387"/>
    </location>
</feature>
<dbReference type="NCBIfam" id="TIGR00229">
    <property type="entry name" value="sensory_box"/>
    <property type="match status" value="3"/>
</dbReference>
<keyword evidence="10" id="KW-1185">Reference proteome</keyword>
<evidence type="ECO:0000259" key="7">
    <source>
        <dbReference type="PROSITE" id="PS50113"/>
    </source>
</evidence>
<dbReference type="SMART" id="SM00091">
    <property type="entry name" value="PAS"/>
    <property type="match status" value="3"/>
</dbReference>
<dbReference type="Pfam" id="PF08447">
    <property type="entry name" value="PAS_3"/>
    <property type="match status" value="2"/>
</dbReference>
<feature type="domain" description="PAS" evidence="6">
    <location>
        <begin position="154"/>
        <end position="194"/>
    </location>
</feature>
<dbReference type="GO" id="GO:0006935">
    <property type="term" value="P:chemotaxis"/>
    <property type="evidence" value="ECO:0007669"/>
    <property type="project" value="UniProtKB-KW"/>
</dbReference>
<evidence type="ECO:0000313" key="9">
    <source>
        <dbReference type="EMBL" id="MBI1493881.1"/>
    </source>
</evidence>
<evidence type="ECO:0000256" key="1">
    <source>
        <dbReference type="ARBA" id="ARBA00022500"/>
    </source>
</evidence>
<feature type="domain" description="Methyl-accepting transducer" evidence="5">
    <location>
        <begin position="433"/>
        <end position="662"/>
    </location>
</feature>
<protein>
    <submittedName>
        <fullName evidence="9">PAS domain-containing methyl-accepting chemotaxis protein</fullName>
    </submittedName>
</protein>